<accession>A0A9Q8SGW0</accession>
<dbReference type="KEGG" id="clup:CLUP02_02628"/>
<feature type="transmembrane region" description="Helical" evidence="1">
    <location>
        <begin position="110"/>
        <end position="129"/>
    </location>
</feature>
<sequence>MYRYSGHTTAAYESLKYRIPNTLWPLPSFCFRRVAALSRTETKLDEGKVWTRLFLLEICCLPHRCLREGIPRLRWRGKEGGRSRWISMGGKELGRPHQTLINLGCCLGRVTFLDLFLSLSIALGFFLYLPGLAIRSRQGLLCCPACPPSRLLAGTTSTLSYLLVLDCYRRPARYFSTAPRFSNYFGVYLRIPTFLKKVYFHRLDLSNGHSRQPRAASLSLVLPSSFSPPTLLPHPIPSPAQQ</sequence>
<evidence type="ECO:0000256" key="1">
    <source>
        <dbReference type="SAM" id="Phobius"/>
    </source>
</evidence>
<proteinExistence type="predicted"/>
<name>A0A9Q8SGW0_9PEZI</name>
<dbReference type="EMBL" id="CP019474">
    <property type="protein sequence ID" value="UQC77161.1"/>
    <property type="molecule type" value="Genomic_DNA"/>
</dbReference>
<reference evidence="2" key="1">
    <citation type="journal article" date="2021" name="Mol. Plant Microbe Interact.">
        <title>Complete Genome Sequence of the Plant-Pathogenic Fungus Colletotrichum lupini.</title>
        <authorList>
            <person name="Baroncelli R."/>
            <person name="Pensec F."/>
            <person name="Da Lio D."/>
            <person name="Boufleur T."/>
            <person name="Vicente I."/>
            <person name="Sarrocco S."/>
            <person name="Picot A."/>
            <person name="Baraldi E."/>
            <person name="Sukno S."/>
            <person name="Thon M."/>
            <person name="Le Floch G."/>
        </authorList>
    </citation>
    <scope>NUCLEOTIDE SEQUENCE</scope>
    <source>
        <strain evidence="2">IMI 504893</strain>
    </source>
</reference>
<protein>
    <submittedName>
        <fullName evidence="2">Uncharacterized protein</fullName>
    </submittedName>
</protein>
<keyword evidence="1" id="KW-0812">Transmembrane</keyword>
<keyword evidence="1" id="KW-0472">Membrane</keyword>
<dbReference type="AlphaFoldDB" id="A0A9Q8SGW0"/>
<dbReference type="Proteomes" id="UP000830671">
    <property type="component" value="Chromosome 2"/>
</dbReference>
<evidence type="ECO:0000313" key="3">
    <source>
        <dbReference type="Proteomes" id="UP000830671"/>
    </source>
</evidence>
<keyword evidence="3" id="KW-1185">Reference proteome</keyword>
<keyword evidence="1" id="KW-1133">Transmembrane helix</keyword>
<dbReference type="GeneID" id="73336668"/>
<evidence type="ECO:0000313" key="2">
    <source>
        <dbReference type="EMBL" id="UQC77161.1"/>
    </source>
</evidence>
<gene>
    <name evidence="2" type="ORF">CLUP02_02628</name>
</gene>
<organism evidence="2 3">
    <name type="scientific">Colletotrichum lupini</name>
    <dbReference type="NCBI Taxonomy" id="145971"/>
    <lineage>
        <taxon>Eukaryota</taxon>
        <taxon>Fungi</taxon>
        <taxon>Dikarya</taxon>
        <taxon>Ascomycota</taxon>
        <taxon>Pezizomycotina</taxon>
        <taxon>Sordariomycetes</taxon>
        <taxon>Hypocreomycetidae</taxon>
        <taxon>Glomerellales</taxon>
        <taxon>Glomerellaceae</taxon>
        <taxon>Colletotrichum</taxon>
        <taxon>Colletotrichum acutatum species complex</taxon>
    </lineage>
</organism>
<dbReference type="RefSeq" id="XP_049138801.1">
    <property type="nucleotide sequence ID" value="XM_049281658.1"/>
</dbReference>